<evidence type="ECO:0000313" key="2">
    <source>
        <dbReference type="Proteomes" id="UP000821845"/>
    </source>
</evidence>
<sequence>MHSGITPRRLNEAPSLPYMRRLLSPNQLAFQSACALSALQERAIWASAHPARSAQDGASRISLTSPGNRTIPDIESRRRVQRPAVGSVTRRARPMGPTPALRGGATRPKREADHACVLQPPNESEPYCCQLEGGSPPYTLATPESRT</sequence>
<evidence type="ECO:0000313" key="1">
    <source>
        <dbReference type="EMBL" id="KAH6944486.1"/>
    </source>
</evidence>
<keyword evidence="2" id="KW-1185">Reference proteome</keyword>
<dbReference type="Proteomes" id="UP000821845">
    <property type="component" value="Chromosome 1"/>
</dbReference>
<gene>
    <name evidence="1" type="ORF">HPB50_003370</name>
</gene>
<organism evidence="1 2">
    <name type="scientific">Hyalomma asiaticum</name>
    <name type="common">Tick</name>
    <dbReference type="NCBI Taxonomy" id="266040"/>
    <lineage>
        <taxon>Eukaryota</taxon>
        <taxon>Metazoa</taxon>
        <taxon>Ecdysozoa</taxon>
        <taxon>Arthropoda</taxon>
        <taxon>Chelicerata</taxon>
        <taxon>Arachnida</taxon>
        <taxon>Acari</taxon>
        <taxon>Parasitiformes</taxon>
        <taxon>Ixodida</taxon>
        <taxon>Ixodoidea</taxon>
        <taxon>Ixodidae</taxon>
        <taxon>Hyalomminae</taxon>
        <taxon>Hyalomma</taxon>
    </lineage>
</organism>
<dbReference type="EMBL" id="CM023481">
    <property type="protein sequence ID" value="KAH6944486.1"/>
    <property type="molecule type" value="Genomic_DNA"/>
</dbReference>
<name>A0ACB7TE27_HYAAI</name>
<protein>
    <submittedName>
        <fullName evidence="1">Uncharacterized protein</fullName>
    </submittedName>
</protein>
<proteinExistence type="predicted"/>
<comment type="caution">
    <text evidence="1">The sequence shown here is derived from an EMBL/GenBank/DDBJ whole genome shotgun (WGS) entry which is preliminary data.</text>
</comment>
<reference evidence="1" key="1">
    <citation type="submission" date="2020-05" db="EMBL/GenBank/DDBJ databases">
        <title>Large-scale comparative analyses of tick genomes elucidate their genetic diversity and vector capacities.</title>
        <authorList>
            <person name="Jia N."/>
            <person name="Wang J."/>
            <person name="Shi W."/>
            <person name="Du L."/>
            <person name="Sun Y."/>
            <person name="Zhan W."/>
            <person name="Jiang J."/>
            <person name="Wang Q."/>
            <person name="Zhang B."/>
            <person name="Ji P."/>
            <person name="Sakyi L.B."/>
            <person name="Cui X."/>
            <person name="Yuan T."/>
            <person name="Jiang B."/>
            <person name="Yang W."/>
            <person name="Lam T.T.-Y."/>
            <person name="Chang Q."/>
            <person name="Ding S."/>
            <person name="Wang X."/>
            <person name="Zhu J."/>
            <person name="Ruan X."/>
            <person name="Zhao L."/>
            <person name="Wei J."/>
            <person name="Que T."/>
            <person name="Du C."/>
            <person name="Cheng J."/>
            <person name="Dai P."/>
            <person name="Han X."/>
            <person name="Huang E."/>
            <person name="Gao Y."/>
            <person name="Liu J."/>
            <person name="Shao H."/>
            <person name="Ye R."/>
            <person name="Li L."/>
            <person name="Wei W."/>
            <person name="Wang X."/>
            <person name="Wang C."/>
            <person name="Yang T."/>
            <person name="Huo Q."/>
            <person name="Li W."/>
            <person name="Guo W."/>
            <person name="Chen H."/>
            <person name="Zhou L."/>
            <person name="Ni X."/>
            <person name="Tian J."/>
            <person name="Zhou Y."/>
            <person name="Sheng Y."/>
            <person name="Liu T."/>
            <person name="Pan Y."/>
            <person name="Xia L."/>
            <person name="Li J."/>
            <person name="Zhao F."/>
            <person name="Cao W."/>
        </authorList>
    </citation>
    <scope>NUCLEOTIDE SEQUENCE</scope>
    <source>
        <strain evidence="1">Hyas-2018</strain>
    </source>
</reference>
<accession>A0ACB7TE27</accession>